<feature type="transmembrane region" description="Helical" evidence="2">
    <location>
        <begin position="529"/>
        <end position="549"/>
    </location>
</feature>
<sequence>MIPEESFWIDVRVAGALRFLLSKSSSFCSFSPRQSRKRRVRASDVATKNSKDKHVYLYPLIDVDGLLGDKKANQVRFPAGSLPDFCMWESCRIMRLVSGFSLGSSVSLPLHSGSAPYSHHFTLIGSQNLNNMDIKDSDSDVSDGWSLVDAASQSESGSVKDVSDDNESVNCTASDGESLEIIQEENDERKQFIETEQKKLDGSTLRPMLSLLPNPRGEVVNSHQPPDREIRNGGSLQIMTVPSLWEWAVVIHQIPLWVLDPPLSVPVELVDCRWCHTRWAGDDIEVDCDVVKPSLSRGSEVYIHVTPQPVQTALDVAYHRQRRRSQHVGWPGRRYYTIPDSVKACARSIIAAVIRASVALVMAFSAMYGQISYQVRADRHAARLTVSGLGSMGVLTRQGHEASLSFHSSELLQGYQLAAHYCCCTHPVSLLLSKATGPDVDLSHHQLPYSILYRSVVALYMTLDQPDHNMIMLISFSSIGVSDVDNDCFSVISNCSSMIEDAASDNIEWNTSKLQTYVHRRNCLLNARLNFVLVVAVAAVAGLGVGHFIGEFCFFLTHFGSVNGTWNVDYALDPDNPHHSLHLLQCYRKNGWPFPWTHLDTRMTVSLCKVRAVTKAKGGPRINAHCWAVYPRDTCRTVLHGCPDIFDQIV</sequence>
<organism evidence="3 4">
    <name type="scientific">Dryococelus australis</name>
    <dbReference type="NCBI Taxonomy" id="614101"/>
    <lineage>
        <taxon>Eukaryota</taxon>
        <taxon>Metazoa</taxon>
        <taxon>Ecdysozoa</taxon>
        <taxon>Arthropoda</taxon>
        <taxon>Hexapoda</taxon>
        <taxon>Insecta</taxon>
        <taxon>Pterygota</taxon>
        <taxon>Neoptera</taxon>
        <taxon>Polyneoptera</taxon>
        <taxon>Phasmatodea</taxon>
        <taxon>Verophasmatodea</taxon>
        <taxon>Anareolatae</taxon>
        <taxon>Phasmatidae</taxon>
        <taxon>Eurycanthinae</taxon>
        <taxon>Dryococelus</taxon>
    </lineage>
</organism>
<dbReference type="Proteomes" id="UP001159363">
    <property type="component" value="Chromosome 6"/>
</dbReference>
<gene>
    <name evidence="3" type="ORF">PR048_019046</name>
</gene>
<keyword evidence="4" id="KW-1185">Reference proteome</keyword>
<proteinExistence type="predicted"/>
<accession>A0ABQ9H2Q7</accession>
<evidence type="ECO:0000256" key="2">
    <source>
        <dbReference type="SAM" id="Phobius"/>
    </source>
</evidence>
<keyword evidence="2" id="KW-0812">Transmembrane</keyword>
<keyword evidence="2" id="KW-1133">Transmembrane helix</keyword>
<evidence type="ECO:0000256" key="1">
    <source>
        <dbReference type="SAM" id="MobiDB-lite"/>
    </source>
</evidence>
<feature type="transmembrane region" description="Helical" evidence="2">
    <location>
        <begin position="349"/>
        <end position="369"/>
    </location>
</feature>
<reference evidence="3 4" key="1">
    <citation type="submission" date="2023-02" db="EMBL/GenBank/DDBJ databases">
        <title>LHISI_Scaffold_Assembly.</title>
        <authorList>
            <person name="Stuart O.P."/>
            <person name="Cleave R."/>
            <person name="Magrath M.J.L."/>
            <person name="Mikheyev A.S."/>
        </authorList>
    </citation>
    <scope>NUCLEOTIDE SEQUENCE [LARGE SCALE GENOMIC DNA]</scope>
    <source>
        <strain evidence="3">Daus_M_001</strain>
        <tissue evidence="3">Leg muscle</tissue>
    </source>
</reference>
<dbReference type="EMBL" id="JARBHB010000007">
    <property type="protein sequence ID" value="KAJ8878468.1"/>
    <property type="molecule type" value="Genomic_DNA"/>
</dbReference>
<name>A0ABQ9H2Q7_9NEOP</name>
<evidence type="ECO:0000313" key="3">
    <source>
        <dbReference type="EMBL" id="KAJ8878468.1"/>
    </source>
</evidence>
<keyword evidence="2" id="KW-0472">Membrane</keyword>
<feature type="region of interest" description="Disordered" evidence="1">
    <location>
        <begin position="155"/>
        <end position="178"/>
    </location>
</feature>
<protein>
    <submittedName>
        <fullName evidence="3">Uncharacterized protein</fullName>
    </submittedName>
</protein>
<evidence type="ECO:0000313" key="4">
    <source>
        <dbReference type="Proteomes" id="UP001159363"/>
    </source>
</evidence>
<comment type="caution">
    <text evidence="3">The sequence shown here is derived from an EMBL/GenBank/DDBJ whole genome shotgun (WGS) entry which is preliminary data.</text>
</comment>